<evidence type="ECO:0000313" key="2">
    <source>
        <dbReference type="Proteomes" id="UP000034893"/>
    </source>
</evidence>
<organism evidence="1 2">
    <name type="scientific">Candidatus Curtissbacteria bacterium GW2011_GWC2_38_9</name>
    <dbReference type="NCBI Taxonomy" id="1618414"/>
    <lineage>
        <taxon>Bacteria</taxon>
        <taxon>Candidatus Curtissiibacteriota</taxon>
    </lineage>
</organism>
<name>A0A0G0PJX2_9BACT</name>
<dbReference type="Proteomes" id="UP000034893">
    <property type="component" value="Unassembled WGS sequence"/>
</dbReference>
<dbReference type="SUPFAM" id="SSF53474">
    <property type="entry name" value="alpha/beta-Hydrolases"/>
    <property type="match status" value="1"/>
</dbReference>
<evidence type="ECO:0000313" key="1">
    <source>
        <dbReference type="EMBL" id="KKQ89586.1"/>
    </source>
</evidence>
<reference evidence="1 2" key="1">
    <citation type="journal article" date="2015" name="Nature">
        <title>rRNA introns, odd ribosomes, and small enigmatic genomes across a large radiation of phyla.</title>
        <authorList>
            <person name="Brown C.T."/>
            <person name="Hug L.A."/>
            <person name="Thomas B.C."/>
            <person name="Sharon I."/>
            <person name="Castelle C.J."/>
            <person name="Singh A."/>
            <person name="Wilkins M.J."/>
            <person name="Williams K.H."/>
            <person name="Banfield J.F."/>
        </authorList>
    </citation>
    <scope>NUCLEOTIDE SEQUENCE [LARGE SCALE GENOMIC DNA]</scope>
</reference>
<dbReference type="Gene3D" id="3.40.50.1820">
    <property type="entry name" value="alpha/beta hydrolase"/>
    <property type="match status" value="1"/>
</dbReference>
<accession>A0A0G0PJX2</accession>
<dbReference type="InterPro" id="IPR029058">
    <property type="entry name" value="AB_hydrolase_fold"/>
</dbReference>
<gene>
    <name evidence="1" type="ORF">UT12_C0011G0042</name>
</gene>
<sequence length="314" mass="35530">MKTRNFGDYFDTESVIKLPGEKNSSWITLKSESGYVEGKLHRSGGQQLIIFEPGFPGDGSTRLEKLWLDKLLKNNFTVFATRHSGTIINGEHSHNYLNCPQKQTWAKEHKQLLLGKKESYSIADWLIEPLIALEALEDQFDAIYLVGHSFGGLAIFYSLIEFAKKRPDKAQKVQRLISLAGTTGRVESDNNPILEQWSDYLRRGATSEKVLVGDPDENLIILKDAYSKIHKGANLIPKSAEVICVMVENDELVSVQEAKDIIDTLDRGYLIIDKKEVADKETGRLAHDMDNLHPEEFLDFVNIAWKPVKQTTEL</sequence>
<evidence type="ECO:0008006" key="3">
    <source>
        <dbReference type="Google" id="ProtNLM"/>
    </source>
</evidence>
<protein>
    <recommendedName>
        <fullName evidence="3">AB hydrolase-1 domain-containing protein</fullName>
    </recommendedName>
</protein>
<dbReference type="EMBL" id="LBVP01000011">
    <property type="protein sequence ID" value="KKQ89586.1"/>
    <property type="molecule type" value="Genomic_DNA"/>
</dbReference>
<dbReference type="AlphaFoldDB" id="A0A0G0PJX2"/>
<proteinExistence type="predicted"/>
<comment type="caution">
    <text evidence="1">The sequence shown here is derived from an EMBL/GenBank/DDBJ whole genome shotgun (WGS) entry which is preliminary data.</text>
</comment>